<feature type="domain" description="Integrase catalytic" evidence="2">
    <location>
        <begin position="278"/>
        <end position="453"/>
    </location>
</feature>
<dbReference type="Pfam" id="PF09299">
    <property type="entry name" value="Mu-transpos_C"/>
    <property type="match status" value="1"/>
</dbReference>
<dbReference type="Gene3D" id="2.30.30.130">
    <property type="entry name" value="Transposase, Mu, C-terminal"/>
    <property type="match status" value="1"/>
</dbReference>
<dbReference type="InterPro" id="IPR012337">
    <property type="entry name" value="RNaseH-like_sf"/>
</dbReference>
<name>A0A378UG77_BERDE</name>
<keyword evidence="1" id="KW-0175">Coiled coil</keyword>
<feature type="domain" description="HTH Mu-type" evidence="3">
    <location>
        <begin position="1"/>
        <end position="61"/>
    </location>
</feature>
<organism evidence="4 5">
    <name type="scientific">Bergeriella denitrificans</name>
    <name type="common">Neisseria denitrificans</name>
    <dbReference type="NCBI Taxonomy" id="494"/>
    <lineage>
        <taxon>Bacteria</taxon>
        <taxon>Pseudomonadati</taxon>
        <taxon>Pseudomonadota</taxon>
        <taxon>Betaproteobacteria</taxon>
        <taxon>Neisseriales</taxon>
        <taxon>Neisseriaceae</taxon>
        <taxon>Bergeriella</taxon>
    </lineage>
</organism>
<evidence type="ECO:0000259" key="3">
    <source>
        <dbReference type="PROSITE" id="PS51702"/>
    </source>
</evidence>
<dbReference type="SUPFAM" id="SSF53098">
    <property type="entry name" value="Ribonuclease H-like"/>
    <property type="match status" value="1"/>
</dbReference>
<dbReference type="PROSITE" id="PS51702">
    <property type="entry name" value="HTH_MU"/>
    <property type="match status" value="1"/>
</dbReference>
<dbReference type="AlphaFoldDB" id="A0A378UG77"/>
<evidence type="ECO:0000313" key="4">
    <source>
        <dbReference type="EMBL" id="STZ76307.1"/>
    </source>
</evidence>
<proteinExistence type="predicted"/>
<evidence type="ECO:0000313" key="5">
    <source>
        <dbReference type="Proteomes" id="UP000254651"/>
    </source>
</evidence>
<dbReference type="GO" id="GO:0003677">
    <property type="term" value="F:DNA binding"/>
    <property type="evidence" value="ECO:0007669"/>
    <property type="project" value="InterPro"/>
</dbReference>
<dbReference type="EMBL" id="UGQS01000002">
    <property type="protein sequence ID" value="STZ76307.1"/>
    <property type="molecule type" value="Genomic_DNA"/>
</dbReference>
<protein>
    <submittedName>
        <fullName evidence="4">Transposase</fullName>
    </submittedName>
</protein>
<gene>
    <name evidence="4" type="ORF">NCTC10295_01068</name>
</gene>
<dbReference type="RefSeq" id="WP_066076058.1">
    <property type="nucleotide sequence ID" value="NZ_CP181246.1"/>
</dbReference>
<dbReference type="PROSITE" id="PS50994">
    <property type="entry name" value="INTEGRASE"/>
    <property type="match status" value="1"/>
</dbReference>
<dbReference type="GO" id="GO:0015074">
    <property type="term" value="P:DNA integration"/>
    <property type="evidence" value="ECO:0007669"/>
    <property type="project" value="InterPro"/>
</dbReference>
<keyword evidence="5" id="KW-1185">Reference proteome</keyword>
<dbReference type="Gene3D" id="3.30.420.10">
    <property type="entry name" value="Ribonuclease H-like superfamily/Ribonuclease H"/>
    <property type="match status" value="1"/>
</dbReference>
<dbReference type="InterPro" id="IPR015378">
    <property type="entry name" value="Transposase-like_Mu_C"/>
</dbReference>
<dbReference type="InterPro" id="IPR036397">
    <property type="entry name" value="RNaseH_sf"/>
</dbReference>
<dbReference type="SUPFAM" id="SSF50610">
    <property type="entry name" value="mu transposase, C-terminal domain"/>
    <property type="match status" value="1"/>
</dbReference>
<feature type="coiled-coil region" evidence="1">
    <location>
        <begin position="587"/>
        <end position="615"/>
    </location>
</feature>
<reference evidence="4 5" key="1">
    <citation type="submission" date="2018-06" db="EMBL/GenBank/DDBJ databases">
        <authorList>
            <consortium name="Pathogen Informatics"/>
            <person name="Doyle S."/>
        </authorList>
    </citation>
    <scope>NUCLEOTIDE SEQUENCE [LARGE SCALE GENOMIC DNA]</scope>
    <source>
        <strain evidence="4 5">NCTC10295</strain>
    </source>
</reference>
<evidence type="ECO:0000256" key="1">
    <source>
        <dbReference type="SAM" id="Coils"/>
    </source>
</evidence>
<accession>A0A378UG77</accession>
<dbReference type="InterPro" id="IPR009004">
    <property type="entry name" value="Transposase_Mu_C"/>
</dbReference>
<dbReference type="InterPro" id="IPR003314">
    <property type="entry name" value="Mu-type_HTH"/>
</dbReference>
<evidence type="ECO:0000259" key="2">
    <source>
        <dbReference type="PROSITE" id="PS50994"/>
    </source>
</evidence>
<sequence length="660" mass="73771">METIGVNELIGVLGVSKQAISKRALKECWTYKEDGRLKKYLISGLPLEIQTAIKERQAAQILANASPAPLPSTQVVQRRKMAQLGLPVNELAGRLTDKQQDVSHARAVFVCEVLKMRDTAGMSLRAAAVYVENQIKSGLLPAHLMRFVAVANARSNGKRGIGWRTLVNWVKDAEQAERGNARLMALAPRKPKEARSLLEIAWLGDWLAVWANPNKPGFGVCYQDFARNWIVQHGIETLPSEDQVRYAHKKLPETVKRRGRDTGGAYKAILPYVSRDWLRFAPNTIWVGDGHGFKAKVAHPITGQPFQPEVTAIIDASTRYVVGWTVSLAESTLAHADALRVAMSQHEPPLMYYTDNGAGPTGNMLDDKLTGILTRLGIEHPTGLPGNPQGRGIIERLWQTVTIPLARTYETFVGDSADASTKTLNLRKLNSAMRAERQGKTLSTEQRRYRQKMPTFAQFMLDLKAAFEAYNAGNRHRELEKAAGSEYATPAAYRAMRLAAEAMANRPLDAVELELMYRPEEERTVSRGMVSLFNNIYFSRDLADYHGETVRVGYDLHDASEVIVKRMDGSFICKAKFEGNKVAAMPVARIEQLKEERVRRAVKLQEEKIALAKAELQPAIEHQPDFGLLVGNGQPVIEGEYELIRPSEKRYVMFESDLED</sequence>
<dbReference type="InterPro" id="IPR001584">
    <property type="entry name" value="Integrase_cat-core"/>
</dbReference>
<dbReference type="Proteomes" id="UP000254651">
    <property type="component" value="Unassembled WGS sequence"/>
</dbReference>